<dbReference type="Pfam" id="PF08447">
    <property type="entry name" value="PAS_3"/>
    <property type="match status" value="2"/>
</dbReference>
<dbReference type="InterPro" id="IPR001610">
    <property type="entry name" value="PAC"/>
</dbReference>
<dbReference type="PROSITE" id="PS50885">
    <property type="entry name" value="HAMP"/>
    <property type="match status" value="1"/>
</dbReference>
<evidence type="ECO:0000256" key="4">
    <source>
        <dbReference type="SAM" id="MobiDB-lite"/>
    </source>
</evidence>
<dbReference type="InterPro" id="IPR004090">
    <property type="entry name" value="Chemotax_Me-accpt_rcpt"/>
</dbReference>
<dbReference type="RefSeq" id="WP_252820734.1">
    <property type="nucleotide sequence ID" value="NZ_JAMXQS010000007.1"/>
</dbReference>
<dbReference type="PRINTS" id="PR00260">
    <property type="entry name" value="CHEMTRNSDUCR"/>
</dbReference>
<dbReference type="PANTHER" id="PTHR43531:SF11">
    <property type="entry name" value="METHYL-ACCEPTING CHEMOTAXIS PROTEIN 3"/>
    <property type="match status" value="1"/>
</dbReference>
<dbReference type="PROSITE" id="PS50111">
    <property type="entry name" value="CHEMOTAXIS_TRANSDUC_2"/>
    <property type="match status" value="1"/>
</dbReference>
<evidence type="ECO:0000256" key="3">
    <source>
        <dbReference type="PROSITE-ProRule" id="PRU00284"/>
    </source>
</evidence>
<comment type="caution">
    <text evidence="8">The sequence shown here is derived from an EMBL/GenBank/DDBJ whole genome shotgun (WGS) entry which is preliminary data.</text>
</comment>
<evidence type="ECO:0000259" key="5">
    <source>
        <dbReference type="PROSITE" id="PS50111"/>
    </source>
</evidence>
<feature type="domain" description="PAC" evidence="6">
    <location>
        <begin position="81"/>
        <end position="133"/>
    </location>
</feature>
<dbReference type="PANTHER" id="PTHR43531">
    <property type="entry name" value="PROTEIN ICFG"/>
    <property type="match status" value="1"/>
</dbReference>
<dbReference type="SUPFAM" id="SSF55785">
    <property type="entry name" value="PYP-like sensor domain (PAS domain)"/>
    <property type="match status" value="2"/>
</dbReference>
<dbReference type="SMART" id="SM00086">
    <property type="entry name" value="PAC"/>
    <property type="match status" value="2"/>
</dbReference>
<dbReference type="InterPro" id="IPR003660">
    <property type="entry name" value="HAMP_dom"/>
</dbReference>
<feature type="domain" description="HAMP" evidence="7">
    <location>
        <begin position="244"/>
        <end position="296"/>
    </location>
</feature>
<dbReference type="SMART" id="SM00091">
    <property type="entry name" value="PAS"/>
    <property type="match status" value="2"/>
</dbReference>
<dbReference type="SMART" id="SM00283">
    <property type="entry name" value="MA"/>
    <property type="match status" value="1"/>
</dbReference>
<dbReference type="PROSITE" id="PS50113">
    <property type="entry name" value="PAC"/>
    <property type="match status" value="2"/>
</dbReference>
<dbReference type="CDD" id="cd11386">
    <property type="entry name" value="MCP_signal"/>
    <property type="match status" value="1"/>
</dbReference>
<reference evidence="8 9" key="1">
    <citation type="submission" date="2022-06" db="EMBL/GenBank/DDBJ databases">
        <title>Mesorhizobium sp. strain RP14 Genome sequencing and assembly.</title>
        <authorList>
            <person name="Kim I."/>
        </authorList>
    </citation>
    <scope>NUCLEOTIDE SEQUENCE [LARGE SCALE GENOMIC DNA]</scope>
    <source>
        <strain evidence="9">RP14(2022)</strain>
    </source>
</reference>
<dbReference type="EMBL" id="JAMXQS010000007">
    <property type="protein sequence ID" value="MCO6051325.1"/>
    <property type="molecule type" value="Genomic_DNA"/>
</dbReference>
<dbReference type="InterPro" id="IPR051310">
    <property type="entry name" value="MCP_chemotaxis"/>
</dbReference>
<feature type="region of interest" description="Disordered" evidence="4">
    <location>
        <begin position="327"/>
        <end position="351"/>
    </location>
</feature>
<dbReference type="InterPro" id="IPR013655">
    <property type="entry name" value="PAS_fold_3"/>
</dbReference>
<dbReference type="NCBIfam" id="TIGR00229">
    <property type="entry name" value="sensory_box"/>
    <property type="match status" value="2"/>
</dbReference>
<evidence type="ECO:0000313" key="8">
    <source>
        <dbReference type="EMBL" id="MCO6051325.1"/>
    </source>
</evidence>
<evidence type="ECO:0000256" key="1">
    <source>
        <dbReference type="ARBA" id="ARBA00022500"/>
    </source>
</evidence>
<dbReference type="InterPro" id="IPR035965">
    <property type="entry name" value="PAS-like_dom_sf"/>
</dbReference>
<feature type="domain" description="Methyl-accepting transducer" evidence="5">
    <location>
        <begin position="301"/>
        <end position="530"/>
    </location>
</feature>
<protein>
    <submittedName>
        <fullName evidence="8">Methyl-accepting chemotaxis protein</fullName>
    </submittedName>
</protein>
<comment type="similarity">
    <text evidence="2">Belongs to the methyl-accepting chemotaxis (MCP) protein family.</text>
</comment>
<evidence type="ECO:0000313" key="9">
    <source>
        <dbReference type="Proteomes" id="UP001205906"/>
    </source>
</evidence>
<dbReference type="Gene3D" id="1.10.287.950">
    <property type="entry name" value="Methyl-accepting chemotaxis protein"/>
    <property type="match status" value="1"/>
</dbReference>
<dbReference type="Proteomes" id="UP001205906">
    <property type="component" value="Unassembled WGS sequence"/>
</dbReference>
<organism evidence="8 9">
    <name type="scientific">Mesorhizobium liriopis</name>
    <dbReference type="NCBI Taxonomy" id="2953882"/>
    <lineage>
        <taxon>Bacteria</taxon>
        <taxon>Pseudomonadati</taxon>
        <taxon>Pseudomonadota</taxon>
        <taxon>Alphaproteobacteria</taxon>
        <taxon>Hyphomicrobiales</taxon>
        <taxon>Phyllobacteriaceae</taxon>
        <taxon>Mesorhizobium</taxon>
    </lineage>
</organism>
<dbReference type="Gene3D" id="3.30.450.20">
    <property type="entry name" value="PAS domain"/>
    <property type="match status" value="2"/>
</dbReference>
<dbReference type="CDD" id="cd00130">
    <property type="entry name" value="PAS"/>
    <property type="match status" value="2"/>
</dbReference>
<sequence>MRFLPRSDSQNTLEALKLSLAVIEFDPTGQILDANPRFCETLGCTVDAIRGKHHRIFVVPEDQKSEAYRRFWAELAAGQFMAGEFRRLDSRGEEIWIQATYNPVRNASGKVYKVVKFASDITQAKHQALDDAARLKALDASQAVIAFTPFGEILDANANFLATTGYALDEIRGRHHRMFVDPAYAASAEYEAFWETLRGGRFQAADFKRFGKGGREIWIQASYNPIFDGCGNVRSIVKFATDLSEHMRAVTAVGAALRHLSDGDLSHRMTEAFVPSLDGLRTDFRLAAERLQATMATIDQSAQVIRNESDQLRMAANDLGRRTEQQAAALEESSAALTQATEQVRQTSRSADDVGVLVQTTKARADASSSVVRQAVLAMGGIERSSGEIGKIIGVIDEIAFQTNLLALNAGVEAARAGEAGRGFAVVAQEVRALAQRSAEAAKEIKSLIASSASQVKQGVALVGEVGCALGEIENKVSEVHEHVTSIVEAARHQVIALKEINIAFGTLDRNTQQNAALVEESTASSNDLAAKANMLFELLSTFRMDRTAPIAARSAPAAQVIAFDERRLAAFG</sequence>
<dbReference type="SUPFAM" id="SSF58104">
    <property type="entry name" value="Methyl-accepting chemotaxis protein (MCP) signaling domain"/>
    <property type="match status" value="1"/>
</dbReference>
<feature type="compositionally biased region" description="Low complexity" evidence="4">
    <location>
        <begin position="327"/>
        <end position="340"/>
    </location>
</feature>
<dbReference type="InterPro" id="IPR000700">
    <property type="entry name" value="PAS-assoc_C"/>
</dbReference>
<dbReference type="InterPro" id="IPR004089">
    <property type="entry name" value="MCPsignal_dom"/>
</dbReference>
<dbReference type="Pfam" id="PF00015">
    <property type="entry name" value="MCPsignal"/>
    <property type="match status" value="1"/>
</dbReference>
<evidence type="ECO:0000259" key="7">
    <source>
        <dbReference type="PROSITE" id="PS50885"/>
    </source>
</evidence>
<keyword evidence="3" id="KW-0807">Transducer</keyword>
<name>A0ABT1C950_9HYPH</name>
<keyword evidence="9" id="KW-1185">Reference proteome</keyword>
<dbReference type="InterPro" id="IPR000014">
    <property type="entry name" value="PAS"/>
</dbReference>
<evidence type="ECO:0000256" key="2">
    <source>
        <dbReference type="ARBA" id="ARBA00029447"/>
    </source>
</evidence>
<accession>A0ABT1C950</accession>
<evidence type="ECO:0000259" key="6">
    <source>
        <dbReference type="PROSITE" id="PS50113"/>
    </source>
</evidence>
<keyword evidence="1" id="KW-0145">Chemotaxis</keyword>
<gene>
    <name evidence="8" type="ORF">NGM99_16195</name>
</gene>
<feature type="domain" description="PAC" evidence="6">
    <location>
        <begin position="203"/>
        <end position="255"/>
    </location>
</feature>
<proteinExistence type="inferred from homology"/>